<keyword evidence="10" id="KW-0902">Two-component regulatory system</keyword>
<feature type="domain" description="HAMP" evidence="13">
    <location>
        <begin position="316"/>
        <end position="368"/>
    </location>
</feature>
<dbReference type="SUPFAM" id="SSF158472">
    <property type="entry name" value="HAMP domain-like"/>
    <property type="match status" value="1"/>
</dbReference>
<dbReference type="Pfam" id="PF02518">
    <property type="entry name" value="HATPase_c"/>
    <property type="match status" value="1"/>
</dbReference>
<evidence type="ECO:0000259" key="13">
    <source>
        <dbReference type="PROSITE" id="PS50885"/>
    </source>
</evidence>
<evidence type="ECO:0000256" key="7">
    <source>
        <dbReference type="ARBA" id="ARBA00022777"/>
    </source>
</evidence>
<dbReference type="InterPro" id="IPR003660">
    <property type="entry name" value="HAMP_dom"/>
</dbReference>
<dbReference type="SMART" id="SM00304">
    <property type="entry name" value="HAMP"/>
    <property type="match status" value="1"/>
</dbReference>
<evidence type="ECO:0000256" key="10">
    <source>
        <dbReference type="ARBA" id="ARBA00023012"/>
    </source>
</evidence>
<keyword evidence="8" id="KW-0067">ATP-binding</keyword>
<feature type="transmembrane region" description="Helical" evidence="12">
    <location>
        <begin position="292"/>
        <end position="314"/>
    </location>
</feature>
<sequence>MWQSIRFKLTMLFLAAIVFPVVVIVVAIPFYYQKLIANQGSSLMEGTLTALAFSIDAYLDDLERMTITPYLHDDVMRALKLKSTFQWQLLTPYEQYEAEQALTTTLPKFLKNTRKDILGTILLPMDESVYITSSNGYSNRAVAGYPFDKQHWYIQALRADGDVAFISVHVQNYLVKGGAEVFSVARLIKDPDSQRPLGVIMADADTAALERIMRGIRLNDGAIAAILDNERKMIYASRPLPDDVHGELAAGNRAVGDTDDRYFVVSQTLKRAGWEIVVLSPESAIKSQLHRIYWVGALFAASGLMIALLLYATVSRWLLTPFKQMVQVMKRVQRGNLQTFYPVRGSDEIAQLGQSLNQMISQLGDLIDREFRAVLGQRNAEYRALQSQIHPHFLYNTLNGLIGLNRTGQSVLLERAILSLSGMLRYTLAQNDWAELKDEMAFITKYCELQQIRFREKLGFQIDCDPAAEAVLIPKLLLQPLVENAVIHGIEPSGTACVLRITAAVEEVPESGGSRLEIVIADNGVGFDPGKQKEGVGTANVRERLCLAYTGSTMHVESQVGHGTVARLQILLKDVDSR</sequence>
<dbReference type="Gene3D" id="3.30.565.10">
    <property type="entry name" value="Histidine kinase-like ATPase, C-terminal domain"/>
    <property type="match status" value="1"/>
</dbReference>
<dbReference type="GO" id="GO:0005886">
    <property type="term" value="C:plasma membrane"/>
    <property type="evidence" value="ECO:0007669"/>
    <property type="project" value="UniProtKB-SubCell"/>
</dbReference>
<dbReference type="InterPro" id="IPR033479">
    <property type="entry name" value="dCache_1"/>
</dbReference>
<accession>A0A2W1NAR2</accession>
<keyword evidence="4" id="KW-0808">Transferase</keyword>
<dbReference type="PANTHER" id="PTHR34220">
    <property type="entry name" value="SENSOR HISTIDINE KINASE YPDA"/>
    <property type="match status" value="1"/>
</dbReference>
<dbReference type="Gene3D" id="1.10.287.130">
    <property type="match status" value="1"/>
</dbReference>
<dbReference type="Gene3D" id="3.30.450.20">
    <property type="entry name" value="PAS domain"/>
    <property type="match status" value="2"/>
</dbReference>
<evidence type="ECO:0000313" key="14">
    <source>
        <dbReference type="EMBL" id="PZE21497.1"/>
    </source>
</evidence>
<feature type="transmembrane region" description="Helical" evidence="12">
    <location>
        <begin position="12"/>
        <end position="32"/>
    </location>
</feature>
<dbReference type="InterPro" id="IPR010559">
    <property type="entry name" value="Sig_transdc_His_kin_internal"/>
</dbReference>
<comment type="caution">
    <text evidence="14">The sequence shown here is derived from an EMBL/GenBank/DDBJ whole genome shotgun (WGS) entry which is preliminary data.</text>
</comment>
<dbReference type="AlphaFoldDB" id="A0A2W1NAR2"/>
<dbReference type="CDD" id="cd06225">
    <property type="entry name" value="HAMP"/>
    <property type="match status" value="1"/>
</dbReference>
<keyword evidence="2" id="KW-1003">Cell membrane</keyword>
<dbReference type="Pfam" id="PF02743">
    <property type="entry name" value="dCache_1"/>
    <property type="match status" value="1"/>
</dbReference>
<name>A0A2W1NAR2_PAEXE</name>
<organism evidence="14 15">
    <name type="scientific">Paenibacillus xerothermodurans</name>
    <dbReference type="NCBI Taxonomy" id="1977292"/>
    <lineage>
        <taxon>Bacteria</taxon>
        <taxon>Bacillati</taxon>
        <taxon>Bacillota</taxon>
        <taxon>Bacilli</taxon>
        <taxon>Bacillales</taxon>
        <taxon>Paenibacillaceae</taxon>
        <taxon>Paenibacillus</taxon>
    </lineage>
</organism>
<evidence type="ECO:0000256" key="11">
    <source>
        <dbReference type="ARBA" id="ARBA00023136"/>
    </source>
</evidence>
<evidence type="ECO:0000256" key="2">
    <source>
        <dbReference type="ARBA" id="ARBA00022475"/>
    </source>
</evidence>
<evidence type="ECO:0000256" key="1">
    <source>
        <dbReference type="ARBA" id="ARBA00004651"/>
    </source>
</evidence>
<keyword evidence="3" id="KW-0597">Phosphoprotein</keyword>
<dbReference type="GO" id="GO:0005524">
    <property type="term" value="F:ATP binding"/>
    <property type="evidence" value="ECO:0007669"/>
    <property type="project" value="UniProtKB-KW"/>
</dbReference>
<dbReference type="PROSITE" id="PS50885">
    <property type="entry name" value="HAMP"/>
    <property type="match status" value="1"/>
</dbReference>
<proteinExistence type="predicted"/>
<evidence type="ECO:0000313" key="15">
    <source>
        <dbReference type="Proteomes" id="UP000214746"/>
    </source>
</evidence>
<evidence type="ECO:0000256" key="4">
    <source>
        <dbReference type="ARBA" id="ARBA00022679"/>
    </source>
</evidence>
<keyword evidence="6" id="KW-0547">Nucleotide-binding</keyword>
<dbReference type="GO" id="GO:0000155">
    <property type="term" value="F:phosphorelay sensor kinase activity"/>
    <property type="evidence" value="ECO:0007669"/>
    <property type="project" value="InterPro"/>
</dbReference>
<protein>
    <submittedName>
        <fullName evidence="14">Sensor histidine kinase</fullName>
    </submittedName>
</protein>
<keyword evidence="7 14" id="KW-0418">Kinase</keyword>
<dbReference type="InterPro" id="IPR036890">
    <property type="entry name" value="HATPase_C_sf"/>
</dbReference>
<dbReference type="Proteomes" id="UP000214746">
    <property type="component" value="Unassembled WGS sequence"/>
</dbReference>
<dbReference type="Pfam" id="PF00672">
    <property type="entry name" value="HAMP"/>
    <property type="match status" value="1"/>
</dbReference>
<dbReference type="EMBL" id="NHRJ02000003">
    <property type="protein sequence ID" value="PZE21497.1"/>
    <property type="molecule type" value="Genomic_DNA"/>
</dbReference>
<gene>
    <name evidence="14" type="ORF">CBW46_009140</name>
</gene>
<dbReference type="InterPro" id="IPR003594">
    <property type="entry name" value="HATPase_dom"/>
</dbReference>
<dbReference type="InterPro" id="IPR050640">
    <property type="entry name" value="Bact_2-comp_sensor_kinase"/>
</dbReference>
<reference evidence="14" key="1">
    <citation type="submission" date="2018-06" db="EMBL/GenBank/DDBJ databases">
        <title>Paenibacillus xerothermodurans sp. nov. an extremely dry heat resistant spore forming bacterium isolated from the soil of Cape Canaveral, Florida.</title>
        <authorList>
            <person name="Seuylemezian A."/>
            <person name="Kaur N."/>
            <person name="Patil P."/>
            <person name="Patil P."/>
            <person name="Mayilraj S."/>
            <person name="Vaishampayan P."/>
        </authorList>
    </citation>
    <scope>NUCLEOTIDE SEQUENCE [LARGE SCALE GENOMIC DNA]</scope>
    <source>
        <strain evidence="14">ATCC 27380</strain>
    </source>
</reference>
<evidence type="ECO:0000256" key="8">
    <source>
        <dbReference type="ARBA" id="ARBA00022840"/>
    </source>
</evidence>
<keyword evidence="15" id="KW-1185">Reference proteome</keyword>
<dbReference type="Pfam" id="PF06580">
    <property type="entry name" value="His_kinase"/>
    <property type="match status" value="1"/>
</dbReference>
<dbReference type="PANTHER" id="PTHR34220:SF11">
    <property type="entry name" value="SENSOR PROTEIN KINASE HPTS"/>
    <property type="match status" value="1"/>
</dbReference>
<comment type="subcellular location">
    <subcellularLocation>
        <location evidence="1">Cell membrane</location>
        <topology evidence="1">Multi-pass membrane protein</topology>
    </subcellularLocation>
</comment>
<dbReference type="SUPFAM" id="SSF55874">
    <property type="entry name" value="ATPase domain of HSP90 chaperone/DNA topoisomerase II/histidine kinase"/>
    <property type="match status" value="1"/>
</dbReference>
<evidence type="ECO:0000256" key="12">
    <source>
        <dbReference type="SAM" id="Phobius"/>
    </source>
</evidence>
<evidence type="ECO:0000256" key="6">
    <source>
        <dbReference type="ARBA" id="ARBA00022741"/>
    </source>
</evidence>
<evidence type="ECO:0000256" key="9">
    <source>
        <dbReference type="ARBA" id="ARBA00022989"/>
    </source>
</evidence>
<keyword evidence="5 12" id="KW-0812">Transmembrane</keyword>
<evidence type="ECO:0000256" key="3">
    <source>
        <dbReference type="ARBA" id="ARBA00022553"/>
    </source>
</evidence>
<keyword evidence="11 12" id="KW-0472">Membrane</keyword>
<keyword evidence="9 12" id="KW-1133">Transmembrane helix</keyword>
<evidence type="ECO:0000256" key="5">
    <source>
        <dbReference type="ARBA" id="ARBA00022692"/>
    </source>
</evidence>